<dbReference type="SMART" id="SM00644">
    <property type="entry name" value="Ami_2"/>
    <property type="match status" value="1"/>
</dbReference>
<evidence type="ECO:0000256" key="8">
    <source>
        <dbReference type="ARBA" id="ARBA00022833"/>
    </source>
</evidence>
<dbReference type="GO" id="GO:0005737">
    <property type="term" value="C:cytoplasm"/>
    <property type="evidence" value="ECO:0007669"/>
    <property type="project" value="UniProtKB-SubCell"/>
</dbReference>
<evidence type="ECO:0000256" key="9">
    <source>
        <dbReference type="ARBA" id="ARBA00023316"/>
    </source>
</evidence>
<comment type="catalytic activity">
    <reaction evidence="1">
        <text>Hydrolyzes the link between N-acetylmuramoyl residues and L-amino acid residues in certain cell-wall glycopeptides.</text>
        <dbReference type="EC" id="3.5.1.28"/>
    </reaction>
</comment>
<evidence type="ECO:0000259" key="12">
    <source>
        <dbReference type="SMART" id="SM00644"/>
    </source>
</evidence>
<keyword evidence="6" id="KW-0479">Metal-binding</keyword>
<dbReference type="AlphaFoldDB" id="A0A3B0ZQP0"/>
<dbReference type="PANTHER" id="PTHR30417:SF4">
    <property type="entry name" value="1,6-ANHYDRO-N-ACETYLMURAMYL-L-ALANINE AMIDASE AMPD"/>
    <property type="match status" value="1"/>
</dbReference>
<sequence length="188" mass="21232">MSFKIDQPTSLLLDCLYIPSPNCNDRPDPTDISLIVVHGISLPAGQFGGPYIEQLFTNRLDVQQHESFRDLENLKVSSHLFIRRDGQLIQFVPFDKRAWHAGESRYEGRENCNDFSIGIELEGTDNQPYEDVQYQQLSTVIKALLKHYPALGHQHIIGHSDIAPGRKTDPGPAFDWAKLAHVLDARLG</sequence>
<evidence type="ECO:0000256" key="1">
    <source>
        <dbReference type="ARBA" id="ARBA00001561"/>
    </source>
</evidence>
<comment type="subcellular location">
    <subcellularLocation>
        <location evidence="3">Cytoplasm</location>
    </subcellularLocation>
</comment>
<reference evidence="13" key="1">
    <citation type="submission" date="2018-06" db="EMBL/GenBank/DDBJ databases">
        <authorList>
            <person name="Zhirakovskaya E."/>
        </authorList>
    </citation>
    <scope>NUCLEOTIDE SEQUENCE</scope>
</reference>
<dbReference type="NCBIfam" id="NF008758">
    <property type="entry name" value="PRK11789.1"/>
    <property type="match status" value="1"/>
</dbReference>
<dbReference type="CDD" id="cd06583">
    <property type="entry name" value="PGRP"/>
    <property type="match status" value="1"/>
</dbReference>
<evidence type="ECO:0000256" key="4">
    <source>
        <dbReference type="ARBA" id="ARBA00011901"/>
    </source>
</evidence>
<dbReference type="Pfam" id="PF01510">
    <property type="entry name" value="Amidase_2"/>
    <property type="match status" value="1"/>
</dbReference>
<comment type="cofactor">
    <cofactor evidence="2">
        <name>Zn(2+)</name>
        <dbReference type="ChEBI" id="CHEBI:29105"/>
    </cofactor>
</comment>
<dbReference type="GO" id="GO:0009253">
    <property type="term" value="P:peptidoglycan catabolic process"/>
    <property type="evidence" value="ECO:0007669"/>
    <property type="project" value="InterPro"/>
</dbReference>
<evidence type="ECO:0000313" key="13">
    <source>
        <dbReference type="EMBL" id="VAW91530.1"/>
    </source>
</evidence>
<dbReference type="Gene3D" id="3.40.80.10">
    <property type="entry name" value="Peptidoglycan recognition protein-like"/>
    <property type="match status" value="1"/>
</dbReference>
<dbReference type="InterPro" id="IPR051206">
    <property type="entry name" value="NAMLAA_amidase_2"/>
</dbReference>
<dbReference type="EMBL" id="UOFR01000012">
    <property type="protein sequence ID" value="VAW91530.1"/>
    <property type="molecule type" value="Genomic_DNA"/>
</dbReference>
<organism evidence="13">
    <name type="scientific">hydrothermal vent metagenome</name>
    <dbReference type="NCBI Taxonomy" id="652676"/>
    <lineage>
        <taxon>unclassified sequences</taxon>
        <taxon>metagenomes</taxon>
        <taxon>ecological metagenomes</taxon>
    </lineage>
</organism>
<evidence type="ECO:0000256" key="5">
    <source>
        <dbReference type="ARBA" id="ARBA00022490"/>
    </source>
</evidence>
<proteinExistence type="predicted"/>
<accession>A0A3B0ZQP0</accession>
<dbReference type="InterPro" id="IPR002502">
    <property type="entry name" value="Amidase_domain"/>
</dbReference>
<keyword evidence="8" id="KW-0862">Zinc</keyword>
<evidence type="ECO:0000256" key="7">
    <source>
        <dbReference type="ARBA" id="ARBA00022801"/>
    </source>
</evidence>
<evidence type="ECO:0000256" key="10">
    <source>
        <dbReference type="ARBA" id="ARBA00039257"/>
    </source>
</evidence>
<dbReference type="GO" id="GO:0046872">
    <property type="term" value="F:metal ion binding"/>
    <property type="evidence" value="ECO:0007669"/>
    <property type="project" value="UniProtKB-KW"/>
</dbReference>
<gene>
    <name evidence="13" type="ORF">MNBD_GAMMA21-1072</name>
</gene>
<keyword evidence="5" id="KW-0963">Cytoplasm</keyword>
<evidence type="ECO:0000256" key="11">
    <source>
        <dbReference type="ARBA" id="ARBA00042615"/>
    </source>
</evidence>
<evidence type="ECO:0000256" key="6">
    <source>
        <dbReference type="ARBA" id="ARBA00022723"/>
    </source>
</evidence>
<dbReference type="GO" id="GO:0008745">
    <property type="term" value="F:N-acetylmuramoyl-L-alanine amidase activity"/>
    <property type="evidence" value="ECO:0007669"/>
    <property type="project" value="UniProtKB-EC"/>
</dbReference>
<dbReference type="SUPFAM" id="SSF55846">
    <property type="entry name" value="N-acetylmuramoyl-L-alanine amidase-like"/>
    <property type="match status" value="1"/>
</dbReference>
<dbReference type="InterPro" id="IPR036505">
    <property type="entry name" value="Amidase/PGRP_sf"/>
</dbReference>
<dbReference type="GO" id="GO:0071555">
    <property type="term" value="P:cell wall organization"/>
    <property type="evidence" value="ECO:0007669"/>
    <property type="project" value="UniProtKB-KW"/>
</dbReference>
<dbReference type="PANTHER" id="PTHR30417">
    <property type="entry name" value="N-ACETYLMURAMOYL-L-ALANINE AMIDASE AMID"/>
    <property type="match status" value="1"/>
</dbReference>
<keyword evidence="9" id="KW-0961">Cell wall biogenesis/degradation</keyword>
<protein>
    <recommendedName>
        <fullName evidence="10">1,6-anhydro-N-acetylmuramyl-L-alanine amidase AmpD</fullName>
        <ecNumber evidence="4">3.5.1.28</ecNumber>
    </recommendedName>
    <alternativeName>
        <fullName evidence="11">N-acetylmuramoyl-L-alanine amidase</fullName>
    </alternativeName>
</protein>
<evidence type="ECO:0000256" key="3">
    <source>
        <dbReference type="ARBA" id="ARBA00004496"/>
    </source>
</evidence>
<dbReference type="GO" id="GO:0009254">
    <property type="term" value="P:peptidoglycan turnover"/>
    <property type="evidence" value="ECO:0007669"/>
    <property type="project" value="TreeGrafter"/>
</dbReference>
<dbReference type="EC" id="3.5.1.28" evidence="4"/>
<name>A0A3B0ZQP0_9ZZZZ</name>
<keyword evidence="7" id="KW-0378">Hydrolase</keyword>
<evidence type="ECO:0000256" key="2">
    <source>
        <dbReference type="ARBA" id="ARBA00001947"/>
    </source>
</evidence>
<feature type="domain" description="N-acetylmuramoyl-L-alanine amidase" evidence="12">
    <location>
        <begin position="20"/>
        <end position="171"/>
    </location>
</feature>